<dbReference type="SMART" id="SM00248">
    <property type="entry name" value="ANK"/>
    <property type="match status" value="4"/>
</dbReference>
<proteinExistence type="predicted"/>
<dbReference type="Pfam" id="PF12796">
    <property type="entry name" value="Ank_2"/>
    <property type="match status" value="2"/>
</dbReference>
<evidence type="ECO:0000313" key="5">
    <source>
        <dbReference type="EMBL" id="RYO82031.1"/>
    </source>
</evidence>
<dbReference type="InterPro" id="IPR002110">
    <property type="entry name" value="Ankyrin_rpt"/>
</dbReference>
<dbReference type="SUPFAM" id="SSF48403">
    <property type="entry name" value="Ankyrin repeat"/>
    <property type="match status" value="1"/>
</dbReference>
<sequence>MSIVVDELMARFGNDKDTGIAYIYCSFRRQDKQKAEDLFASLLKQLAQGRSSPPDSLKSLHNKFLLARLYVDSLKGKRSPKVIRAALKNLATGSGAYDRAYNDVMRRIEELQHALAVEVGEPELDQENLTCIQDIISVTGLHLAAYFGDYEAVKVLPRGEDVGLKDSNLRTPLSFAAEYGHEAVVQLLLEKGADIESKDNSGWTPLWAAARYGQEAVVKLLLGKGADIESKDNERGQTPLFQAAARGHADVVRLLLDGGADVNSKDNDGQTPLSWAAQSGYEAIVKQLQSKA</sequence>
<dbReference type="InterPro" id="IPR036770">
    <property type="entry name" value="Ankyrin_rpt-contain_sf"/>
</dbReference>
<dbReference type="Pfam" id="PF24883">
    <property type="entry name" value="NPHP3_N"/>
    <property type="match status" value="1"/>
</dbReference>
<dbReference type="PROSITE" id="PS50297">
    <property type="entry name" value="ANK_REP_REGION"/>
    <property type="match status" value="4"/>
</dbReference>
<keyword evidence="2 3" id="KW-0040">ANK repeat</keyword>
<gene>
    <name evidence="5" type="ORF">DL762_006805</name>
</gene>
<evidence type="ECO:0000259" key="4">
    <source>
        <dbReference type="Pfam" id="PF24883"/>
    </source>
</evidence>
<feature type="repeat" description="ANK" evidence="3">
    <location>
        <begin position="268"/>
        <end position="292"/>
    </location>
</feature>
<dbReference type="PRINTS" id="PR01415">
    <property type="entry name" value="ANKYRIN"/>
</dbReference>
<keyword evidence="6" id="KW-1185">Reference proteome</keyword>
<accession>A0ABY0H5K7</accession>
<dbReference type="InterPro" id="IPR056884">
    <property type="entry name" value="NPHP3-like_N"/>
</dbReference>
<evidence type="ECO:0000256" key="1">
    <source>
        <dbReference type="ARBA" id="ARBA00022737"/>
    </source>
</evidence>
<protein>
    <recommendedName>
        <fullName evidence="4">Nephrocystin 3-like N-terminal domain-containing protein</fullName>
    </recommendedName>
</protein>
<keyword evidence="1" id="KW-0677">Repeat</keyword>
<dbReference type="PANTHER" id="PTHR24203:SF45">
    <property type="entry name" value="ANKYRIN REPEAT DOMAIN 6"/>
    <property type="match status" value="1"/>
</dbReference>
<name>A0ABY0H5K7_9PEZI</name>
<reference evidence="5 6" key="1">
    <citation type="submission" date="2018-06" db="EMBL/GenBank/DDBJ databases">
        <title>Complete Genomes of Monosporascus.</title>
        <authorList>
            <person name="Robinson A.J."/>
            <person name="Natvig D.O."/>
        </authorList>
    </citation>
    <scope>NUCLEOTIDE SEQUENCE [LARGE SCALE GENOMIC DNA]</scope>
    <source>
        <strain evidence="5 6">CBS 609.92</strain>
    </source>
</reference>
<dbReference type="PANTHER" id="PTHR24203">
    <property type="entry name" value="ANKYRIN REPEAT FAMILY PROTEIN"/>
    <property type="match status" value="1"/>
</dbReference>
<comment type="caution">
    <text evidence="5">The sequence shown here is derived from an EMBL/GenBank/DDBJ whole genome shotgun (WGS) entry which is preliminary data.</text>
</comment>
<dbReference type="Gene3D" id="1.25.40.20">
    <property type="entry name" value="Ankyrin repeat-containing domain"/>
    <property type="match status" value="3"/>
</dbReference>
<feature type="repeat" description="ANK" evidence="3">
    <location>
        <begin position="168"/>
        <end position="200"/>
    </location>
</feature>
<dbReference type="PROSITE" id="PS50088">
    <property type="entry name" value="ANK_REPEAT"/>
    <property type="match status" value="4"/>
</dbReference>
<evidence type="ECO:0000256" key="2">
    <source>
        <dbReference type="ARBA" id="ARBA00023043"/>
    </source>
</evidence>
<dbReference type="Proteomes" id="UP000294003">
    <property type="component" value="Unassembled WGS sequence"/>
</dbReference>
<organism evidence="5 6">
    <name type="scientific">Monosporascus cannonballus</name>
    <dbReference type="NCBI Taxonomy" id="155416"/>
    <lineage>
        <taxon>Eukaryota</taxon>
        <taxon>Fungi</taxon>
        <taxon>Dikarya</taxon>
        <taxon>Ascomycota</taxon>
        <taxon>Pezizomycotina</taxon>
        <taxon>Sordariomycetes</taxon>
        <taxon>Xylariomycetidae</taxon>
        <taxon>Xylariales</taxon>
        <taxon>Xylariales incertae sedis</taxon>
        <taxon>Monosporascus</taxon>
    </lineage>
</organism>
<evidence type="ECO:0000256" key="3">
    <source>
        <dbReference type="PROSITE-ProRule" id="PRU00023"/>
    </source>
</evidence>
<dbReference type="EMBL" id="QJNS01000231">
    <property type="protein sequence ID" value="RYO82031.1"/>
    <property type="molecule type" value="Genomic_DNA"/>
</dbReference>
<feature type="repeat" description="ANK" evidence="3">
    <location>
        <begin position="201"/>
        <end position="233"/>
    </location>
</feature>
<feature type="domain" description="Nephrocystin 3-like N-terminal" evidence="4">
    <location>
        <begin position="1"/>
        <end position="61"/>
    </location>
</feature>
<evidence type="ECO:0000313" key="6">
    <source>
        <dbReference type="Proteomes" id="UP000294003"/>
    </source>
</evidence>
<feature type="repeat" description="ANK" evidence="3">
    <location>
        <begin position="235"/>
        <end position="267"/>
    </location>
</feature>